<reference evidence="1" key="1">
    <citation type="submission" date="2019-05" db="EMBL/GenBank/DDBJ databases">
        <title>Annotation for the trematode Paragonimus heterotremus.</title>
        <authorList>
            <person name="Choi Y.-J."/>
        </authorList>
    </citation>
    <scope>NUCLEOTIDE SEQUENCE</scope>
    <source>
        <strain evidence="1">LC</strain>
    </source>
</reference>
<evidence type="ECO:0000313" key="2">
    <source>
        <dbReference type="Proteomes" id="UP000748531"/>
    </source>
</evidence>
<gene>
    <name evidence="1" type="ORF">PHET_05960</name>
</gene>
<evidence type="ECO:0000313" key="1">
    <source>
        <dbReference type="EMBL" id="KAF5400550.1"/>
    </source>
</evidence>
<sequence length="101" mass="11416">MVQGLHSLAPTLHSLAVGWALFHGSNFVWPSRLNIYICVLNKPDGLIHPCMCVDRVETFFIPSFHLAVVTFFRSSMVHVVTLVRILFLRILIGAFTDYGRS</sequence>
<keyword evidence="2" id="KW-1185">Reference proteome</keyword>
<dbReference type="Proteomes" id="UP000748531">
    <property type="component" value="Unassembled WGS sequence"/>
</dbReference>
<protein>
    <submittedName>
        <fullName evidence="1">Uncharacterized protein</fullName>
    </submittedName>
</protein>
<comment type="caution">
    <text evidence="1">The sequence shown here is derived from an EMBL/GenBank/DDBJ whole genome shotgun (WGS) entry which is preliminary data.</text>
</comment>
<organism evidence="1 2">
    <name type="scientific">Paragonimus heterotremus</name>
    <dbReference type="NCBI Taxonomy" id="100268"/>
    <lineage>
        <taxon>Eukaryota</taxon>
        <taxon>Metazoa</taxon>
        <taxon>Spiralia</taxon>
        <taxon>Lophotrochozoa</taxon>
        <taxon>Platyhelminthes</taxon>
        <taxon>Trematoda</taxon>
        <taxon>Digenea</taxon>
        <taxon>Plagiorchiida</taxon>
        <taxon>Troglotremata</taxon>
        <taxon>Troglotrematidae</taxon>
        <taxon>Paragonimus</taxon>
    </lineage>
</organism>
<dbReference type="AlphaFoldDB" id="A0A8J4SZF3"/>
<proteinExistence type="predicted"/>
<name>A0A8J4SZF3_9TREM</name>
<dbReference type="EMBL" id="LUCH01003100">
    <property type="protein sequence ID" value="KAF5400550.1"/>
    <property type="molecule type" value="Genomic_DNA"/>
</dbReference>
<accession>A0A8J4SZF3</accession>